<dbReference type="AlphaFoldDB" id="A0A088RMH7"/>
<evidence type="ECO:0000313" key="3">
    <source>
        <dbReference type="Proteomes" id="UP000063063"/>
    </source>
</evidence>
<dbReference type="RefSeq" id="XP_010697703.1">
    <property type="nucleotide sequence ID" value="XM_010699401.1"/>
</dbReference>
<protein>
    <submittedName>
        <fullName evidence="2">Uncharacterized protein</fullName>
    </submittedName>
</protein>
<dbReference type="Proteomes" id="UP000063063">
    <property type="component" value="Chromosome 17"/>
</dbReference>
<accession>A0A088RMH7</accession>
<organism evidence="2 3">
    <name type="scientific">Leishmania panamensis</name>
    <dbReference type="NCBI Taxonomy" id="5679"/>
    <lineage>
        <taxon>Eukaryota</taxon>
        <taxon>Discoba</taxon>
        <taxon>Euglenozoa</taxon>
        <taxon>Kinetoplastea</taxon>
        <taxon>Metakinetoplastina</taxon>
        <taxon>Trypanosomatida</taxon>
        <taxon>Trypanosomatidae</taxon>
        <taxon>Leishmaniinae</taxon>
        <taxon>Leishmania</taxon>
        <taxon>Leishmania guyanensis species complex</taxon>
    </lineage>
</organism>
<feature type="region of interest" description="Disordered" evidence="1">
    <location>
        <begin position="35"/>
        <end position="54"/>
    </location>
</feature>
<evidence type="ECO:0000256" key="1">
    <source>
        <dbReference type="SAM" id="MobiDB-lite"/>
    </source>
</evidence>
<dbReference type="eggNOG" id="ENOG502S4Y8">
    <property type="taxonomic scope" value="Eukaryota"/>
</dbReference>
<evidence type="ECO:0000313" key="2">
    <source>
        <dbReference type="EMBL" id="AIN97050.1"/>
    </source>
</evidence>
<keyword evidence="3" id="KW-1185">Reference proteome</keyword>
<sequence>MNIFQSSSVGFRQGKSLADDATTLSALRYPIPASAPGDGGIRTPLSSGSGASAPAKQSADLPALLAAAQQTRPAAAKWDQKMFPSVPYYGILSRCEVHIDVSIGHDVPTPAWSTSAETGTSVETLLPSPATTMTCMAHIQRCLHDVAERFGAVYHLSTSAALSESVAAPLPPTQGGPSPAAFLHSPMTYGAYVQALHDSFRRLSELRQTCVSVGGAALGASPAAAADGMATHHTFYMRLLGHPSWKDLSALLCVEKGRLLVCLISSSRITQKYLTETCTAAGVGLDWFGGAALMAEPLRLSPGGVNPVWVVWDALVHLPLLSPSSAKREEKVEGRAGGAEDAADTLEDVSAGVREVLSKVVQAGTALSGFNISLISSMPFQGATRCNQVGRITEEAPVFAHEDHHPSSLLATAAAAATPSSLFPTVAKRPTRPAVVARRYVWRLIPSPPPSYLTPVSTSSSTSATLSLSCCAVLPFFMSKLLACLIEECGLISFTVRCGGPVEVTTHLGAPSGSTESTTSRAVGVRLVHSSAPSLLTLQQGPSSSSCLAFSRLSGAAWVDAETREGLSLGGFTTAFGQSDEDALSDAEEDTELEFELMTIRYEQRGRLKEVEEETNKTRVGAAAAVGKSIGRWPVKRARCDAAMTTEKDHNDAFIQPAQWGPSFAFAVAVKRLIAASDMAD</sequence>
<dbReference type="VEuPathDB" id="TriTrypDB:LPMP_170120"/>
<reference evidence="2 3" key="1">
    <citation type="journal article" date="2015" name="Sci. Rep.">
        <title>The genome of Leishmania panamensis: insights into genomics of the L. (Viannia) subgenus.</title>
        <authorList>
            <person name="Llanes A."/>
            <person name="Restrepo C.M."/>
            <person name="Vecchio G.D."/>
            <person name="Anguizola F.J."/>
            <person name="Lleonart R."/>
        </authorList>
    </citation>
    <scope>NUCLEOTIDE SEQUENCE [LARGE SCALE GENOMIC DNA]</scope>
    <source>
        <strain evidence="2 3">MHOM/PA/94/PSC-1</strain>
    </source>
</reference>
<dbReference type="EMBL" id="CP009386">
    <property type="protein sequence ID" value="AIN97050.1"/>
    <property type="molecule type" value="Genomic_DNA"/>
</dbReference>
<dbReference type="GeneID" id="22573755"/>
<name>A0A088RMH7_LEIPA</name>
<dbReference type="OrthoDB" id="264693at2759"/>
<dbReference type="VEuPathDB" id="TriTrypDB:LPAL13_170006600"/>
<gene>
    <name evidence="2" type="ORF">LPMP_170120</name>
</gene>
<dbReference type="KEGG" id="lpan:LPMP_170120"/>
<proteinExistence type="predicted"/>